<sequence length="1061" mass="116676">MNGYPSFPQRSYAPSPNGPNMLNASGANDDMNPFDVLDGQSLDDIVSQNDKANRRRSMPVSYGTNQMQMGSPDNRRLSMMSFGDPAAGNLGDFRFNMSPRTAMDSMMRNSSGFPQSSTEPQPERPSPNSLAINTQFSNQNSPYQPMPPPGSAYASPLHPNVSLDVDMTSPYPNAMSMPLDMTDPALGIMGTDMNMFSGSQFGNTMMDSPIAQEFASPLSPSDQNLANLQAPDQYGNGSMAGGGTPDVRSGIPSRTNSREQSSARSNSRPQSEPHSSSQSIPTQMSASSLQVQEPVAPPPPQDLNVDTFSQIKFPWTTPPGGFPSTMTSNPHMNTPFKNAYSSTGFDMLGVLMRVATRPNPQIDIGSVDLSCAFVVCDAQMDDDPIVYCSENFERLTGYSKHMILGRNCRFLQSPDGKVEPGIKRKYVDDDSVLYLKNMISTRQEAQISLINYRRGGQPFMNLLTMIPIPWENGGEVKFFVGFQVDLVEQPGSMLNKNPDGSYRVNYQRNISMPSYIFNPDMHRPSPEMGQTISKDEVSNVLTTYGSTGDSEITRRLWDKVLLENTDDVVHVLSLKGLFLYLSPSSNRVLEYDPSELVGTALSSVCHPSDIVPVTRELKETGNGTSVNVVFRIRRKKSGYMWFEGHGSLHTEQGKGRKCIILVGRERPVYTLSQTIVRASGGIGDNELWTKMSTSGMFLFVSSNVRQLLDRQPDDLVGTSIQALMRQDSKQNFGRILELSRTGRKGEVKHEMINKRGQVLQAFTTIYPGDAEEGQKPTFLVGQTRLLKYSRSGHGQRPSIYTKQDRNSGDSQNNMPSMQSIQSGASPVHPATATETTGSSTPQTNISISNFKTTEASAVTYPGQNGLAIGHQDHSLASEDNVFDELKTTRSTSWQYELRQMEKRNRYLAEEVQSLLAAKKKRKRRKGAGQLQKDCANCHTRTTPEWRRGPSGNRDLCNSCGLRWAKQNGRVSPRASSQHSQQSDKSKTSASPRHNQSILPNTLSDTAVQSTIPPTSAHAEKRSPQQSNTDSHAAKVARMEVAASQGYGGGIPPKIDEGVEPD</sequence>
<dbReference type="EMBL" id="MU003523">
    <property type="protein sequence ID" value="KAF2466705.1"/>
    <property type="molecule type" value="Genomic_DNA"/>
</dbReference>
<name>A0ACB6QJL2_9PLEO</name>
<accession>A0ACB6QJL2</accession>
<gene>
    <name evidence="1" type="ORF">BDR25DRAFT_268095</name>
</gene>
<dbReference type="Proteomes" id="UP000799755">
    <property type="component" value="Unassembled WGS sequence"/>
</dbReference>
<evidence type="ECO:0000313" key="1">
    <source>
        <dbReference type="EMBL" id="KAF2466705.1"/>
    </source>
</evidence>
<keyword evidence="2" id="KW-1185">Reference proteome</keyword>
<protein>
    <submittedName>
        <fullName evidence="1">White collar</fullName>
    </submittedName>
</protein>
<reference evidence="1" key="1">
    <citation type="journal article" date="2020" name="Stud. Mycol.">
        <title>101 Dothideomycetes genomes: a test case for predicting lifestyles and emergence of pathogens.</title>
        <authorList>
            <person name="Haridas S."/>
            <person name="Albert R."/>
            <person name="Binder M."/>
            <person name="Bloem J."/>
            <person name="Labutti K."/>
            <person name="Salamov A."/>
            <person name="Andreopoulos B."/>
            <person name="Baker S."/>
            <person name="Barry K."/>
            <person name="Bills G."/>
            <person name="Bluhm B."/>
            <person name="Cannon C."/>
            <person name="Castanera R."/>
            <person name="Culley D."/>
            <person name="Daum C."/>
            <person name="Ezra D."/>
            <person name="Gonzalez J."/>
            <person name="Henrissat B."/>
            <person name="Kuo A."/>
            <person name="Liang C."/>
            <person name="Lipzen A."/>
            <person name="Lutzoni F."/>
            <person name="Magnuson J."/>
            <person name="Mondo S."/>
            <person name="Nolan M."/>
            <person name="Ohm R."/>
            <person name="Pangilinan J."/>
            <person name="Park H.-J."/>
            <person name="Ramirez L."/>
            <person name="Alfaro M."/>
            <person name="Sun H."/>
            <person name="Tritt A."/>
            <person name="Yoshinaga Y."/>
            <person name="Zwiers L.-H."/>
            <person name="Turgeon B."/>
            <person name="Goodwin S."/>
            <person name="Spatafora J."/>
            <person name="Crous P."/>
            <person name="Grigoriev I."/>
        </authorList>
    </citation>
    <scope>NUCLEOTIDE SEQUENCE</scope>
    <source>
        <strain evidence="1">ATCC 200398</strain>
    </source>
</reference>
<proteinExistence type="predicted"/>
<evidence type="ECO:0000313" key="2">
    <source>
        <dbReference type="Proteomes" id="UP000799755"/>
    </source>
</evidence>
<organism evidence="1 2">
    <name type="scientific">Lindgomyces ingoldianus</name>
    <dbReference type="NCBI Taxonomy" id="673940"/>
    <lineage>
        <taxon>Eukaryota</taxon>
        <taxon>Fungi</taxon>
        <taxon>Dikarya</taxon>
        <taxon>Ascomycota</taxon>
        <taxon>Pezizomycotina</taxon>
        <taxon>Dothideomycetes</taxon>
        <taxon>Pleosporomycetidae</taxon>
        <taxon>Pleosporales</taxon>
        <taxon>Lindgomycetaceae</taxon>
        <taxon>Lindgomyces</taxon>
    </lineage>
</organism>
<comment type="caution">
    <text evidence="1">The sequence shown here is derived from an EMBL/GenBank/DDBJ whole genome shotgun (WGS) entry which is preliminary data.</text>
</comment>